<dbReference type="CDD" id="cd12547">
    <property type="entry name" value="RRM1_2_PAR10"/>
    <property type="match status" value="6"/>
</dbReference>
<dbReference type="SUPFAM" id="SSF56399">
    <property type="entry name" value="ADP-ribosylation"/>
    <property type="match status" value="1"/>
</dbReference>
<reference evidence="13" key="1">
    <citation type="submission" date="2025-08" db="UniProtKB">
        <authorList>
            <consortium name="RefSeq"/>
        </authorList>
    </citation>
    <scope>IDENTIFICATION</scope>
    <source>
        <tissue evidence="13">Testes</tissue>
    </source>
</reference>
<dbReference type="InterPro" id="IPR037197">
    <property type="entry name" value="WWE_dom_sf"/>
</dbReference>
<dbReference type="InterPro" id="IPR035979">
    <property type="entry name" value="RBD_domain_sf"/>
</dbReference>
<sequence>MRPGVLERQHNAFQCAGHKHHKHHLCTLHHIQQSVGRGSHAVGVAFDPTVWDAGSHYANKSDCFKIEGTACLYPDVTCTIEVTGRGPHTRSETIEQYFDNERRSGGGYVRECRQEGDKFFVTFENQDGVREALTDQKKHLISFGEEFEVQLEVSACPREMEARYLRTCATEGADDVSTSNVQTDSLMSHYNINLPLEGRTLKPGWNVQSENKGSFSKKEIVDVFDDETNYTIEVTGCDPDTSPKTIELYFDNERRSGGGDVSECRQEGDKFFVTFENVDVVRRVLEQPTHFMKNTTLLVKQAARTYMSTVENVEGTACLPADVSCCTIEVTGSGQHVRSETIEQYFDNERRSGGGDVRECRQEGDKFFVTFENHDAMRRVLKSSTHVIEDTILMVRKATIDTEEQFDDSNYTIEVSGCDSDTESETIELYFDNKRRSGGGHVNECRQEGDKFFVTFENKKALMRVLENTTHVVNRRKLMVRKAKPDTKSRRLQTGGKAREMPVDTNYTIEVSGCDPDTKTETVELYFDNERRSRGGGVTECRQKGYKFFVTFENQDVMVRVLENPKHVINSKRVQVRKAKMKDIDSFQDVSSDEDLFEDCRLEVTGFKSDTSIELLELYFESKRRSGGGSLISIDKDNPEKMTLTFESYEVECDQLKQATYGCCVANPKLKKAGAKRRNQKRNRRNPDKFDSHFQKIVQKVSERSLNGATLVVKPVTVTDSILILNLPENITKDKIELYFENQKKSGGGDVEEVTLDHEKHVSVVYFEDYQVVKSVISRQHVINGVELDVQPYYEYLGFTVSSDGPLPRIPQPLPYEVNPDLIKFIMDTYQEEFTNTMKGIESVVNENEDKIQKARERITEKIKVNALQARQLLMCKYRNLVHDKFSEVDVAIVPETNTLSLAGLPHDITKARILMYETLGGLSTIKMKPPNTLWLQYLKNSKVSKRVHNYFSSVKIDACYLLQDDEIVFSAIDKATLNKAVDIIKTDIKEVRIDIKPESEAALQQIEWKTMVSDLEERKNVTISKEHNSVLIICFKTDVDMVMCELNTFIRAHTTIEDIVEAENGKLRYISEYKKDDIIEIQITSRVKIMPQYNGPMVGFLLKGTKNDVKTARAKVQKLIDDIHGYHHQVDKPGVPKLFKEEKGKYIIKIVENEINCKIDINDPSEIEIKGAGEKARNHIEEFVCQNAIHGGRSIVVSKGDLTKMDVDVVVNPANTSLSYTGGLSKAIAEAGGPAIKQESETILREQYGVVHSGQVVHTTSGKMPCKRIIHAVGPSSNKVTHQSRNSPVWDLYSQEENLLTDAVQNSLALAEELGYSSIGIPAISSGTLGFPLDMCTKTIVSAVDDWAENTQPGILVEIRLVDISDKTCESFKNAMLKHFGEDKFTLTADDTSTPSPLGHRHKRKIHGGRLNRIGQQAEDIKTARNIRTTHVGLSSHGIQVTSNKGEISVRGGKTVRLVKGSISAEKVDVIVNTTRPTLDLDTGAVSKSILQAAGVQLQQEINNKTTSGVSTNEGDIIITSGGNTQSAQSDYKSIAFPAIGTGGLGFPGDATAKIMYEEVIAYINANPSSSVSDIRFVVYDFLAIQAFEDEIGRWNSYGGGSFSPMKQHKKKEGFIHSGHQRLQGASGYNQEKSVFMQFKEKSRNNGDCQMVIGKILVQLQEGDITNETTEAIVNSSNRDLDLKLGAVSQAILKKGGQSIVTECQNLGRQPADTVVMTGAGYLKCNKILHMISPYTKLEDSVIKMLKFAEIHKLKSIAIPAVGAGILELAPKNVAHDILNAISEFVQQCNPRFLEVIRITIFQSPLVAIFNDEMKSMIGTPMKHTRGILGRARGVLKYIFGGSDNSARVKMIDTIILHIYADSQDVIKNAITKIDELVGLEYIDTTITKETVKKLTNEDMSEINKVAEPLEVNVQKINTGRVERLAIQGVSQSVMHVHNFVNVILDRISAEEGRKREAMLLAKNVTWKFHTNSGDFEAYEDEICGIIEQARHSGNPHVDFEIERRTYRIIFKEMIEVDLDDLSTGEVKRELKEGGVPLPSSWTTMADNETVKVEYISATSNEYQTVEKRFKTLLWGTNSNVIKIERVQNPRLYRQYMILKQDMDAKNPAGTDNERILYHGTKGDSVDKINHDGFNRSFCGKNATVYGEGSYFALDSKYSARSTYSPVDSNGQKHVYQCKVLTGVFTVGHESLVIPPYKNPNKSYDRYDSVVDDEKNPKIFVVFNDAMAYPEYNITFK</sequence>
<dbReference type="InterPro" id="IPR000504">
    <property type="entry name" value="RRM_dom"/>
</dbReference>
<dbReference type="Gene3D" id="3.30.70.330">
    <property type="match status" value="7"/>
</dbReference>
<dbReference type="PROSITE" id="PS50918">
    <property type="entry name" value="WWE"/>
    <property type="match status" value="1"/>
</dbReference>
<dbReference type="SMART" id="SM00506">
    <property type="entry name" value="A1pp"/>
    <property type="match status" value="3"/>
</dbReference>
<gene>
    <name evidence="13" type="primary">LOC100367414</name>
</gene>
<evidence type="ECO:0000256" key="3">
    <source>
        <dbReference type="ARBA" id="ARBA00022679"/>
    </source>
</evidence>
<dbReference type="Gene3D" id="3.30.720.50">
    <property type="match status" value="1"/>
</dbReference>
<dbReference type="InterPro" id="IPR004170">
    <property type="entry name" value="WWE_dom"/>
</dbReference>
<dbReference type="PANTHER" id="PTHR14453:SF102">
    <property type="entry name" value="PROTEIN MONO-ADP-RIBOSYLTRANSFERASE PARP14-LIKE"/>
    <property type="match status" value="1"/>
</dbReference>
<name>A0ABM0GPD3_SACKO</name>
<feature type="domain" description="WWE" evidence="9">
    <location>
        <begin position="1954"/>
        <end position="2030"/>
    </location>
</feature>
<dbReference type="Pfam" id="PF23222">
    <property type="entry name" value="RRM_PARP14_1"/>
    <property type="match status" value="1"/>
</dbReference>
<dbReference type="InterPro" id="IPR034464">
    <property type="entry name" value="PAR10_RRM1_2"/>
</dbReference>
<dbReference type="InterPro" id="IPR043472">
    <property type="entry name" value="Macro_dom-like"/>
</dbReference>
<accession>A0ABM0GPD3</accession>
<dbReference type="CDD" id="cd12301">
    <property type="entry name" value="RRM1_2_PAR10_like"/>
    <property type="match status" value="1"/>
</dbReference>
<dbReference type="SUPFAM" id="SSF54928">
    <property type="entry name" value="RNA-binding domain, RBD"/>
    <property type="match status" value="3"/>
</dbReference>
<dbReference type="Pfam" id="PF00644">
    <property type="entry name" value="PARP"/>
    <property type="match status" value="1"/>
</dbReference>
<dbReference type="CDD" id="cd01439">
    <property type="entry name" value="TCCD_inducible_PARP_like"/>
    <property type="match status" value="1"/>
</dbReference>
<dbReference type="InterPro" id="IPR057051">
    <property type="entry name" value="PARP14_RPM_1"/>
</dbReference>
<keyword evidence="2 7" id="KW-0328">Glycosyltransferase</keyword>
<dbReference type="Gene3D" id="3.40.220.10">
    <property type="entry name" value="Leucine Aminopeptidase, subunit E, domain 1"/>
    <property type="match status" value="4"/>
</dbReference>
<dbReference type="InterPro" id="IPR012677">
    <property type="entry name" value="Nucleotide-bd_a/b_plait_sf"/>
</dbReference>
<comment type="subcellular location">
    <subcellularLocation>
        <location evidence="1">Nucleus</location>
    </subcellularLocation>
</comment>
<feature type="domain" description="Macro" evidence="11">
    <location>
        <begin position="1444"/>
        <end position="1597"/>
    </location>
</feature>
<dbReference type="PROSITE" id="PS51059">
    <property type="entry name" value="PARP_CATALYTIC"/>
    <property type="match status" value="1"/>
</dbReference>
<dbReference type="Pfam" id="PF01661">
    <property type="entry name" value="Macro"/>
    <property type="match status" value="2"/>
</dbReference>
<feature type="domain" description="PARP catalytic" evidence="10">
    <location>
        <begin position="2039"/>
        <end position="2238"/>
    </location>
</feature>
<evidence type="ECO:0000256" key="1">
    <source>
        <dbReference type="ARBA" id="ARBA00004123"/>
    </source>
</evidence>
<dbReference type="InterPro" id="IPR052056">
    <property type="entry name" value="Mono-ARTD/PARP"/>
</dbReference>
<dbReference type="EC" id="2.4.2.-" evidence="7"/>
<keyword evidence="4 7" id="KW-0520">NAD</keyword>
<evidence type="ECO:0000259" key="8">
    <source>
        <dbReference type="PROSITE" id="PS50102"/>
    </source>
</evidence>
<evidence type="ECO:0000259" key="10">
    <source>
        <dbReference type="PROSITE" id="PS51059"/>
    </source>
</evidence>
<dbReference type="SUPFAM" id="SSF52949">
    <property type="entry name" value="Macro domain-like"/>
    <property type="match status" value="3"/>
</dbReference>
<evidence type="ECO:0000256" key="2">
    <source>
        <dbReference type="ARBA" id="ARBA00022676"/>
    </source>
</evidence>
<dbReference type="PROSITE" id="PS51154">
    <property type="entry name" value="MACRO"/>
    <property type="match status" value="3"/>
</dbReference>
<evidence type="ECO:0000256" key="5">
    <source>
        <dbReference type="ARBA" id="ARBA00023242"/>
    </source>
</evidence>
<feature type="domain" description="RRM" evidence="8">
    <location>
        <begin position="720"/>
        <end position="795"/>
    </location>
</feature>
<evidence type="ECO:0000259" key="9">
    <source>
        <dbReference type="PROSITE" id="PS50918"/>
    </source>
</evidence>
<dbReference type="RefSeq" id="XP_002734374.1">
    <property type="nucleotide sequence ID" value="XM_002734328.1"/>
</dbReference>
<dbReference type="SMART" id="SM00360">
    <property type="entry name" value="RRM"/>
    <property type="match status" value="5"/>
</dbReference>
<keyword evidence="3 7" id="KW-0808">Transferase</keyword>
<evidence type="ECO:0000313" key="12">
    <source>
        <dbReference type="Proteomes" id="UP000694865"/>
    </source>
</evidence>
<evidence type="ECO:0000256" key="4">
    <source>
        <dbReference type="ARBA" id="ARBA00023027"/>
    </source>
</evidence>
<dbReference type="CDD" id="cd02907">
    <property type="entry name" value="Macro_Af1521_BAL-like"/>
    <property type="match status" value="1"/>
</dbReference>
<keyword evidence="12" id="KW-1185">Reference proteome</keyword>
<dbReference type="PANTHER" id="PTHR14453">
    <property type="entry name" value="PARP/ZINC FINGER CCCH TYPE DOMAIN CONTAINING PROTEIN"/>
    <property type="match status" value="1"/>
</dbReference>
<dbReference type="InterPro" id="IPR012317">
    <property type="entry name" value="Poly(ADP-ribose)pol_cat_dom"/>
</dbReference>
<evidence type="ECO:0000256" key="6">
    <source>
        <dbReference type="PROSITE-ProRule" id="PRU00176"/>
    </source>
</evidence>
<feature type="domain" description="Macro" evidence="11">
    <location>
        <begin position="1183"/>
        <end position="1381"/>
    </location>
</feature>
<dbReference type="Proteomes" id="UP000694865">
    <property type="component" value="Unplaced"/>
</dbReference>
<proteinExistence type="predicted"/>
<protein>
    <recommendedName>
        <fullName evidence="7">Poly [ADP-ribose] polymerase</fullName>
        <shortName evidence="7">PARP</shortName>
        <ecNumber evidence="7">2.4.2.-</ecNumber>
    </recommendedName>
</protein>
<dbReference type="InterPro" id="IPR002589">
    <property type="entry name" value="Macro_dom"/>
</dbReference>
<keyword evidence="5" id="KW-0539">Nucleus</keyword>
<dbReference type="GeneID" id="100367414"/>
<dbReference type="PROSITE" id="PS50102">
    <property type="entry name" value="RRM"/>
    <property type="match status" value="1"/>
</dbReference>
<evidence type="ECO:0000259" key="11">
    <source>
        <dbReference type="PROSITE" id="PS51154"/>
    </source>
</evidence>
<dbReference type="Gene3D" id="3.90.228.10">
    <property type="match status" value="1"/>
</dbReference>
<organism evidence="12 13">
    <name type="scientific">Saccoglossus kowalevskii</name>
    <name type="common">Acorn worm</name>
    <dbReference type="NCBI Taxonomy" id="10224"/>
    <lineage>
        <taxon>Eukaryota</taxon>
        <taxon>Metazoa</taxon>
        <taxon>Hemichordata</taxon>
        <taxon>Enteropneusta</taxon>
        <taxon>Harrimaniidae</taxon>
        <taxon>Saccoglossus</taxon>
    </lineage>
</organism>
<evidence type="ECO:0000313" key="13">
    <source>
        <dbReference type="RefSeq" id="XP_002734374.1"/>
    </source>
</evidence>
<evidence type="ECO:0000256" key="7">
    <source>
        <dbReference type="RuleBase" id="RU362114"/>
    </source>
</evidence>
<feature type="domain" description="Macro" evidence="11">
    <location>
        <begin position="1646"/>
        <end position="1819"/>
    </location>
</feature>
<dbReference type="SUPFAM" id="SSF117839">
    <property type="entry name" value="WWE domain"/>
    <property type="match status" value="1"/>
</dbReference>
<keyword evidence="6" id="KW-0694">RNA-binding</keyword>
<dbReference type="Pfam" id="PF02825">
    <property type="entry name" value="WWE"/>
    <property type="match status" value="1"/>
</dbReference>
<dbReference type="Pfam" id="PF23085">
    <property type="entry name" value="RRM_PARP14_3"/>
    <property type="match status" value="4"/>
</dbReference>